<feature type="transmembrane region" description="Helical" evidence="5">
    <location>
        <begin position="442"/>
        <end position="462"/>
    </location>
</feature>
<evidence type="ECO:0000256" key="3">
    <source>
        <dbReference type="ARBA" id="ARBA00022989"/>
    </source>
</evidence>
<feature type="transmembrane region" description="Helical" evidence="5">
    <location>
        <begin position="372"/>
        <end position="396"/>
    </location>
</feature>
<dbReference type="KEGG" id="nlo:107227777"/>
<dbReference type="InterPro" id="IPR020846">
    <property type="entry name" value="MFS_dom"/>
</dbReference>
<evidence type="ECO:0000256" key="5">
    <source>
        <dbReference type="SAM" id="Phobius"/>
    </source>
</evidence>
<dbReference type="GeneID" id="107227777"/>
<dbReference type="PROSITE" id="PS50850">
    <property type="entry name" value="MFS"/>
    <property type="match status" value="1"/>
</dbReference>
<feature type="transmembrane region" description="Helical" evidence="5">
    <location>
        <begin position="313"/>
        <end position="332"/>
    </location>
</feature>
<dbReference type="InParanoid" id="A0A6J0CDJ7"/>
<keyword evidence="2 5" id="KW-0812">Transmembrane</keyword>
<protein>
    <submittedName>
        <fullName evidence="8">Sugar transporter ERD6-like 7 isoform X1</fullName>
    </submittedName>
</protein>
<evidence type="ECO:0000256" key="1">
    <source>
        <dbReference type="ARBA" id="ARBA00004141"/>
    </source>
</evidence>
<keyword evidence="7" id="KW-1185">Reference proteome</keyword>
<dbReference type="PROSITE" id="PS00217">
    <property type="entry name" value="SUGAR_TRANSPORT_2"/>
    <property type="match status" value="1"/>
</dbReference>
<dbReference type="InterPro" id="IPR050549">
    <property type="entry name" value="MFS_Trehalose_Transporter"/>
</dbReference>
<evidence type="ECO:0000313" key="7">
    <source>
        <dbReference type="Proteomes" id="UP000829291"/>
    </source>
</evidence>
<feature type="transmembrane region" description="Helical" evidence="5">
    <location>
        <begin position="408"/>
        <end position="430"/>
    </location>
</feature>
<dbReference type="GO" id="GO:0022857">
    <property type="term" value="F:transmembrane transporter activity"/>
    <property type="evidence" value="ECO:0007669"/>
    <property type="project" value="InterPro"/>
</dbReference>
<feature type="transmembrane region" description="Helical" evidence="5">
    <location>
        <begin position="174"/>
        <end position="195"/>
    </location>
</feature>
<dbReference type="OrthoDB" id="6133115at2759"/>
<dbReference type="GO" id="GO:0005886">
    <property type="term" value="C:plasma membrane"/>
    <property type="evidence" value="ECO:0007669"/>
    <property type="project" value="UniProtKB-SubCell"/>
</dbReference>
<dbReference type="InterPro" id="IPR005829">
    <property type="entry name" value="Sugar_transporter_CS"/>
</dbReference>
<sequence>MAKDVKKTKYASPEGSQKWEYLCAFFCAISTACTGSVLGWNSPTLTEFEAANSPFSLSVPEVSTLSAAPSFGNAVSPIFCVLTINRIGRRNSLLLSMIPMTVSWGLILIAEDARVLIAARIIAGFASGVIFYTVPIYKGEILSSHLRGPLSSVGSITYNMGNVFMFAVGPHLGFRITAGVCMAVGICLLISFWVIPESPYFLMMVGKEDQAEGALEKLRGKPDVSDELEQIKTTLREKGKTLVKSEKTRSEVHPKKWSDALVQLFTIRGNIRAFFIIVIFSLMIQFSGLGKIITYGHIIFKDMGSPIEPATSTTIFAVLQLVCNVLGFGTVTRFGRRQLVLFSGALSGICLMIIATYFYLIEHTNIDVKRFAVIPFCTVFIFILVLTTGFNVAYGVIITEIFATDIKALALCIITIFSSSISMFSIKYYLLMVKSWGFGHSVPFFIFTISMWLGTALLSRLLPETKGKTLLEIQRKLND</sequence>
<dbReference type="PROSITE" id="PS51257">
    <property type="entry name" value="PROKAR_LIPOPROTEIN"/>
    <property type="match status" value="1"/>
</dbReference>
<feature type="transmembrane region" description="Helical" evidence="5">
    <location>
        <begin position="116"/>
        <end position="137"/>
    </location>
</feature>
<dbReference type="SUPFAM" id="SSF103473">
    <property type="entry name" value="MFS general substrate transporter"/>
    <property type="match status" value="1"/>
</dbReference>
<feature type="transmembrane region" description="Helical" evidence="5">
    <location>
        <begin position="339"/>
        <end position="360"/>
    </location>
</feature>
<dbReference type="Pfam" id="PF00083">
    <property type="entry name" value="Sugar_tr"/>
    <property type="match status" value="1"/>
</dbReference>
<dbReference type="AlphaFoldDB" id="A0A6J0CDJ7"/>
<evidence type="ECO:0000259" key="6">
    <source>
        <dbReference type="PROSITE" id="PS50850"/>
    </source>
</evidence>
<dbReference type="RefSeq" id="XP_015524505.2">
    <property type="nucleotide sequence ID" value="XM_015669019.2"/>
</dbReference>
<comment type="subcellular location">
    <subcellularLocation>
        <location evidence="1">Membrane</location>
        <topology evidence="1">Multi-pass membrane protein</topology>
    </subcellularLocation>
</comment>
<feature type="transmembrane region" description="Helical" evidence="5">
    <location>
        <begin position="21"/>
        <end position="42"/>
    </location>
</feature>
<dbReference type="PANTHER" id="PTHR48021">
    <property type="match status" value="1"/>
</dbReference>
<accession>A0A6J0CDJ7</accession>
<evidence type="ECO:0000313" key="8">
    <source>
        <dbReference type="RefSeq" id="XP_015524505.2"/>
    </source>
</evidence>
<reference evidence="8" key="1">
    <citation type="submission" date="2025-08" db="UniProtKB">
        <authorList>
            <consortium name="RefSeq"/>
        </authorList>
    </citation>
    <scope>IDENTIFICATION</scope>
    <source>
        <tissue evidence="8">Thorax and Abdomen</tissue>
    </source>
</reference>
<feature type="domain" description="Major facilitator superfamily (MFS) profile" evidence="6">
    <location>
        <begin position="20"/>
        <end position="466"/>
    </location>
</feature>
<organism evidence="8">
    <name type="scientific">Neodiprion lecontei</name>
    <name type="common">Redheaded pine sawfly</name>
    <dbReference type="NCBI Taxonomy" id="441921"/>
    <lineage>
        <taxon>Eukaryota</taxon>
        <taxon>Metazoa</taxon>
        <taxon>Ecdysozoa</taxon>
        <taxon>Arthropoda</taxon>
        <taxon>Hexapoda</taxon>
        <taxon>Insecta</taxon>
        <taxon>Pterygota</taxon>
        <taxon>Neoptera</taxon>
        <taxon>Endopterygota</taxon>
        <taxon>Hymenoptera</taxon>
        <taxon>Tenthredinoidea</taxon>
        <taxon>Diprionidae</taxon>
        <taxon>Diprioninae</taxon>
        <taxon>Neodiprion</taxon>
    </lineage>
</organism>
<evidence type="ECO:0000256" key="2">
    <source>
        <dbReference type="ARBA" id="ARBA00022692"/>
    </source>
</evidence>
<dbReference type="InterPro" id="IPR036259">
    <property type="entry name" value="MFS_trans_sf"/>
</dbReference>
<dbReference type="Gene3D" id="1.20.1250.20">
    <property type="entry name" value="MFS general substrate transporter like domains"/>
    <property type="match status" value="1"/>
</dbReference>
<feature type="transmembrane region" description="Helical" evidence="5">
    <location>
        <begin position="273"/>
        <end position="293"/>
    </location>
</feature>
<gene>
    <name evidence="8" type="primary">LOC107227777</name>
</gene>
<keyword evidence="3 5" id="KW-1133">Transmembrane helix</keyword>
<feature type="transmembrane region" description="Helical" evidence="5">
    <location>
        <begin position="62"/>
        <end position="84"/>
    </location>
</feature>
<dbReference type="PANTHER" id="PTHR48021:SF46">
    <property type="entry name" value="MAJOR FACILITATOR SUPERFAMILY (MFS) PROFILE DOMAIN-CONTAINING PROTEIN"/>
    <property type="match status" value="1"/>
</dbReference>
<feature type="transmembrane region" description="Helical" evidence="5">
    <location>
        <begin position="149"/>
        <end position="168"/>
    </location>
</feature>
<evidence type="ECO:0000256" key="4">
    <source>
        <dbReference type="ARBA" id="ARBA00023136"/>
    </source>
</evidence>
<feature type="transmembrane region" description="Helical" evidence="5">
    <location>
        <begin position="91"/>
        <end position="110"/>
    </location>
</feature>
<name>A0A6J0CDJ7_NEOLC</name>
<dbReference type="InterPro" id="IPR005828">
    <property type="entry name" value="MFS_sugar_transport-like"/>
</dbReference>
<dbReference type="Proteomes" id="UP000829291">
    <property type="component" value="Chromosome 3"/>
</dbReference>
<proteinExistence type="predicted"/>
<keyword evidence="4 5" id="KW-0472">Membrane</keyword>